<proteinExistence type="predicted"/>
<evidence type="ECO:0000256" key="1">
    <source>
        <dbReference type="SAM" id="MobiDB-lite"/>
    </source>
</evidence>
<accession>A0A0W0Z853</accession>
<comment type="caution">
    <text evidence="2">The sequence shown here is derived from an EMBL/GenBank/DDBJ whole genome shotgun (WGS) entry which is preliminary data.</text>
</comment>
<sequence>MAKATIYLPTKEDLRKLFELAKKTPEVATYSREQFENILKKAGKGIYESSAAVRKTVREFEQNVYFQMTPIGDTWAGEAPAGSDFRNMQGNISKNALTSLKEQVKGALKMDFAISDIAQLVRGYSVDGKSLDPEENSEAIAYMDKIFNAWLADKGYLSEGSIIYECDSNGEKLKDKAGNPVKADTKKVSQQINDPKEGFQKFLEGKLKGEEITFTAQEHKFPKQKPREAPKEKVAASTAATTGTTAPETKNEPEEPSAGTGMKG</sequence>
<feature type="region of interest" description="Disordered" evidence="1">
    <location>
        <begin position="215"/>
        <end position="264"/>
    </location>
</feature>
<dbReference type="RefSeq" id="WP_058482702.1">
    <property type="nucleotide sequence ID" value="NZ_CAAAII010000022.1"/>
</dbReference>
<reference evidence="2 3" key="1">
    <citation type="submission" date="2015-11" db="EMBL/GenBank/DDBJ databases">
        <title>Genomic analysis of 38 Legionella species identifies large and diverse effector repertoires.</title>
        <authorList>
            <person name="Burstein D."/>
            <person name="Amaro F."/>
            <person name="Zusman T."/>
            <person name="Lifshitz Z."/>
            <person name="Cohen O."/>
            <person name="Gilbert J.A."/>
            <person name="Pupko T."/>
            <person name="Shuman H.A."/>
            <person name="Segal G."/>
        </authorList>
    </citation>
    <scope>NUCLEOTIDE SEQUENCE [LARGE SCALE GENOMIC DNA]</scope>
    <source>
        <strain evidence="2 3">Mt.St.Helens-9</strain>
    </source>
</reference>
<dbReference type="InterPro" id="IPR049927">
    <property type="entry name" value="DotY_N"/>
</dbReference>
<evidence type="ECO:0000313" key="3">
    <source>
        <dbReference type="Proteomes" id="UP000054877"/>
    </source>
</evidence>
<dbReference type="STRING" id="452.Lspi_0761"/>
<dbReference type="EMBL" id="LNYX01000008">
    <property type="protein sequence ID" value="KTD65301.1"/>
    <property type="molecule type" value="Genomic_DNA"/>
</dbReference>
<dbReference type="InterPro" id="IPR056465">
    <property type="entry name" value="DotY"/>
</dbReference>
<dbReference type="Pfam" id="PF23131">
    <property type="entry name" value="DotY"/>
    <property type="match status" value="1"/>
</dbReference>
<protein>
    <submittedName>
        <fullName evidence="2">Substrate of the Dot/Icm secretion system</fullName>
    </submittedName>
</protein>
<dbReference type="CDD" id="cd22643">
    <property type="entry name" value="DotY_NTD"/>
    <property type="match status" value="1"/>
</dbReference>
<dbReference type="PATRIC" id="fig|452.5.peg.833"/>
<gene>
    <name evidence="2" type="ORF">Lspi_0761</name>
</gene>
<feature type="compositionally biased region" description="Low complexity" evidence="1">
    <location>
        <begin position="235"/>
        <end position="246"/>
    </location>
</feature>
<organism evidence="2 3">
    <name type="scientific">Legionella spiritensis</name>
    <dbReference type="NCBI Taxonomy" id="452"/>
    <lineage>
        <taxon>Bacteria</taxon>
        <taxon>Pseudomonadati</taxon>
        <taxon>Pseudomonadota</taxon>
        <taxon>Gammaproteobacteria</taxon>
        <taxon>Legionellales</taxon>
        <taxon>Legionellaceae</taxon>
        <taxon>Legionella</taxon>
    </lineage>
</organism>
<dbReference type="Proteomes" id="UP000054877">
    <property type="component" value="Unassembled WGS sequence"/>
</dbReference>
<keyword evidence="3" id="KW-1185">Reference proteome</keyword>
<dbReference type="AlphaFoldDB" id="A0A0W0Z853"/>
<feature type="compositionally biased region" description="Basic and acidic residues" evidence="1">
    <location>
        <begin position="215"/>
        <end position="234"/>
    </location>
</feature>
<evidence type="ECO:0000313" key="2">
    <source>
        <dbReference type="EMBL" id="KTD65301.1"/>
    </source>
</evidence>
<name>A0A0W0Z853_LEGSP</name>
<dbReference type="OrthoDB" id="5635174at2"/>